<evidence type="ECO:0000256" key="7">
    <source>
        <dbReference type="SAM" id="SignalP"/>
    </source>
</evidence>
<dbReference type="EMBL" id="HG797022">
    <property type="protein sequence ID" value="CDL67225.1"/>
    <property type="molecule type" value="mRNA"/>
</dbReference>
<dbReference type="Gene3D" id="1.20.1250.10">
    <property type="match status" value="1"/>
</dbReference>
<proteinExistence type="evidence at transcript level"/>
<evidence type="ECO:0000256" key="1">
    <source>
        <dbReference type="ARBA" id="ARBA00004613"/>
    </source>
</evidence>
<dbReference type="GeneID" id="111082986"/>
<dbReference type="RefSeq" id="NP_001341841.1">
    <property type="nucleotide sequence ID" value="NM_001354912.1"/>
</dbReference>
<evidence type="ECO:0000256" key="3">
    <source>
        <dbReference type="ARBA" id="ARBA00021421"/>
    </source>
</evidence>
<feature type="chain" id="PRO_5001653159" description="Leptin" evidence="7">
    <location>
        <begin position="22"/>
        <end position="181"/>
    </location>
</feature>
<protein>
    <recommendedName>
        <fullName evidence="3">Leptin</fullName>
    </recommendedName>
    <alternativeName>
        <fullName evidence="5">Obesity factor</fullName>
    </alternativeName>
</protein>
<keyword evidence="6" id="KW-1015">Disulfide bond</keyword>
<accession>A0A068SHI8</accession>
<dbReference type="GO" id="GO:0005576">
    <property type="term" value="C:extracellular region"/>
    <property type="evidence" value="ECO:0007669"/>
    <property type="project" value="UniProtKB-SubCell"/>
</dbReference>
<evidence type="ECO:0000256" key="5">
    <source>
        <dbReference type="ARBA" id="ARBA00030981"/>
    </source>
</evidence>
<dbReference type="GO" id="GO:0005179">
    <property type="term" value="F:hormone activity"/>
    <property type="evidence" value="ECO:0007669"/>
    <property type="project" value="InterPro"/>
</dbReference>
<feature type="disulfide bond" evidence="6">
    <location>
        <begin position="130"/>
        <end position="181"/>
    </location>
</feature>
<dbReference type="AlphaFoldDB" id="A0A068SHI8"/>
<gene>
    <name evidence="8" type="primary">lep</name>
</gene>
<organism evidence="8">
    <name type="scientific">Columba livia</name>
    <name type="common">Rock dove</name>
    <dbReference type="NCBI Taxonomy" id="8932"/>
    <lineage>
        <taxon>Eukaryota</taxon>
        <taxon>Metazoa</taxon>
        <taxon>Chordata</taxon>
        <taxon>Craniata</taxon>
        <taxon>Vertebrata</taxon>
        <taxon>Euteleostomi</taxon>
        <taxon>Archelosauria</taxon>
        <taxon>Archosauria</taxon>
        <taxon>Dinosauria</taxon>
        <taxon>Saurischia</taxon>
        <taxon>Theropoda</taxon>
        <taxon>Coelurosauria</taxon>
        <taxon>Aves</taxon>
        <taxon>Neognathae</taxon>
        <taxon>Neoaves</taxon>
        <taxon>Columbimorphae</taxon>
        <taxon>Columbiformes</taxon>
        <taxon>Columbidae</taxon>
        <taxon>Columba</taxon>
    </lineage>
</organism>
<dbReference type="InterPro" id="IPR000065">
    <property type="entry name" value="Leptin"/>
</dbReference>
<dbReference type="PANTHER" id="PTHR11724:SF1">
    <property type="entry name" value="LEPTIN"/>
    <property type="match status" value="1"/>
</dbReference>
<evidence type="ECO:0000256" key="6">
    <source>
        <dbReference type="PIRSR" id="PIRSR001837-1"/>
    </source>
</evidence>
<sequence length="181" mass="19184">MRCPRVSLWGVLWLWLPLAGGRPLRPDKVQADTRNLTRTLSTRIRHLQLLPVTLRIWGLEVGEEVTPQTGGVPEGGGVPEAGLGALAQRLPPLQRLLGTLAPGHPPLAQVANDTENLRSLLLTLVTLLGCPLPAVSPPPGVPPRLAELVAEAPHTVAAVALARLRDCLDAIATRLDGPPAC</sequence>
<dbReference type="PIRSF" id="PIRSF001837">
    <property type="entry name" value="Leptin"/>
    <property type="match status" value="1"/>
</dbReference>
<reference evidence="8" key="2">
    <citation type="journal article" date="2014" name="Endocrinology">
        <title>Discovery and characterization of the first genuine avian leptin gene in the rock dove (Columba livia).</title>
        <authorList>
            <person name="Friedman-Einat M."/>
            <person name="Cogburn L.A."/>
            <person name="Yosefi S."/>
            <person name="Hen G."/>
            <person name="Shinder D."/>
            <person name="Shirak A."/>
            <person name="Seroussi E."/>
        </authorList>
    </citation>
    <scope>NUCLEOTIDE SEQUENCE</scope>
    <source>
        <tissue evidence="8">Liver</tissue>
    </source>
</reference>
<evidence type="ECO:0000313" key="8">
    <source>
        <dbReference type="EMBL" id="CDL67225.1"/>
    </source>
</evidence>
<reference evidence="8" key="1">
    <citation type="journal article" date="2014" name="BMC Genomics">
        <title>Quack leptin.</title>
        <authorList>
            <person name="Friedman-Einat M."/>
            <person name="Seroussi E."/>
        </authorList>
    </citation>
    <scope>NUCLEOTIDE SEQUENCE</scope>
    <source>
        <tissue evidence="8">Liver</tissue>
    </source>
</reference>
<keyword evidence="7" id="KW-0732">Signal</keyword>
<comment type="similarity">
    <text evidence="2">Belongs to the leptin family.</text>
</comment>
<feature type="signal peptide" evidence="7">
    <location>
        <begin position="1"/>
        <end position="21"/>
    </location>
</feature>
<comment type="subcellular location">
    <subcellularLocation>
        <location evidence="1">Secreted</location>
    </subcellularLocation>
</comment>
<dbReference type="SUPFAM" id="SSF47266">
    <property type="entry name" value="4-helical cytokines"/>
    <property type="match status" value="1"/>
</dbReference>
<dbReference type="InterPro" id="IPR009079">
    <property type="entry name" value="4_helix_cytokine-like_core"/>
</dbReference>
<evidence type="ECO:0000256" key="4">
    <source>
        <dbReference type="ARBA" id="ARBA00022525"/>
    </source>
</evidence>
<evidence type="ECO:0000256" key="2">
    <source>
        <dbReference type="ARBA" id="ARBA00005834"/>
    </source>
</evidence>
<name>A0A068SHI8_COLLI</name>
<dbReference type="PANTHER" id="PTHR11724">
    <property type="entry name" value="LEPTIN"/>
    <property type="match status" value="1"/>
</dbReference>
<keyword evidence="4" id="KW-0964">Secreted</keyword>
<dbReference type="Pfam" id="PF02024">
    <property type="entry name" value="Leptin"/>
    <property type="match status" value="1"/>
</dbReference>